<feature type="domain" description="Quinate/shikimate 5-dehydrogenase/glutamyl-tRNA reductase" evidence="1">
    <location>
        <begin position="18"/>
        <end position="97"/>
    </location>
</feature>
<keyword evidence="3" id="KW-0560">Oxidoreductase</keyword>
<dbReference type="Pfam" id="PF01488">
    <property type="entry name" value="Shikimate_DH"/>
    <property type="match status" value="1"/>
</dbReference>
<dbReference type="InterPro" id="IPR022893">
    <property type="entry name" value="Shikimate_DH_fam"/>
</dbReference>
<dbReference type="GO" id="GO:0009423">
    <property type="term" value="P:chorismate biosynthetic process"/>
    <property type="evidence" value="ECO:0007669"/>
    <property type="project" value="TreeGrafter"/>
</dbReference>
<dbReference type="Pfam" id="PF18317">
    <property type="entry name" value="SDH_C"/>
    <property type="match status" value="1"/>
</dbReference>
<gene>
    <name evidence="3" type="ORF">MNB_SUP05-12-1023</name>
</gene>
<dbReference type="CDD" id="cd01065">
    <property type="entry name" value="NAD_bind_Shikimate_DH"/>
    <property type="match status" value="1"/>
</dbReference>
<dbReference type="PANTHER" id="PTHR21089">
    <property type="entry name" value="SHIKIMATE DEHYDROGENASE"/>
    <property type="match status" value="1"/>
</dbReference>
<dbReference type="EC" id="1.1.1.25" evidence="3"/>
<dbReference type="Gene3D" id="3.40.50.10860">
    <property type="entry name" value="Leucine Dehydrogenase, chain A, domain 1"/>
    <property type="match status" value="1"/>
</dbReference>
<organism evidence="3">
    <name type="scientific">hydrothermal vent metagenome</name>
    <dbReference type="NCBI Taxonomy" id="652676"/>
    <lineage>
        <taxon>unclassified sequences</taxon>
        <taxon>metagenomes</taxon>
        <taxon>ecological metagenomes</taxon>
    </lineage>
</organism>
<dbReference type="GO" id="GO:0005829">
    <property type="term" value="C:cytosol"/>
    <property type="evidence" value="ECO:0007669"/>
    <property type="project" value="TreeGrafter"/>
</dbReference>
<dbReference type="AlphaFoldDB" id="A0A1W1DHQ2"/>
<evidence type="ECO:0000259" key="2">
    <source>
        <dbReference type="Pfam" id="PF18317"/>
    </source>
</evidence>
<accession>A0A1W1DHQ2</accession>
<dbReference type="Gene3D" id="3.40.50.720">
    <property type="entry name" value="NAD(P)-binding Rossmann-like Domain"/>
    <property type="match status" value="1"/>
</dbReference>
<proteinExistence type="predicted"/>
<dbReference type="InterPro" id="IPR006151">
    <property type="entry name" value="Shikm_DH/Glu-tRNA_Rdtase"/>
</dbReference>
<dbReference type="InterPro" id="IPR041121">
    <property type="entry name" value="SDH_C"/>
</dbReference>
<dbReference type="GO" id="GO:0019632">
    <property type="term" value="P:shikimate metabolic process"/>
    <property type="evidence" value="ECO:0007669"/>
    <property type="project" value="TreeGrafter"/>
</dbReference>
<dbReference type="PANTHER" id="PTHR21089:SF1">
    <property type="entry name" value="BIFUNCTIONAL 3-DEHYDROQUINATE DEHYDRATASE_SHIKIMATE DEHYDROGENASE, CHLOROPLASTIC"/>
    <property type="match status" value="1"/>
</dbReference>
<protein>
    <submittedName>
        <fullName evidence="3">Shikimate 5-dehydrogenase I alpha</fullName>
        <ecNumber evidence="3">1.1.1.25</ecNumber>
    </submittedName>
</protein>
<evidence type="ECO:0000313" key="3">
    <source>
        <dbReference type="EMBL" id="SFV80673.1"/>
    </source>
</evidence>
<name>A0A1W1DHQ2_9ZZZZ</name>
<reference evidence="3" key="1">
    <citation type="submission" date="2016-10" db="EMBL/GenBank/DDBJ databases">
        <authorList>
            <person name="de Groot N.N."/>
        </authorList>
    </citation>
    <scope>NUCLEOTIDE SEQUENCE</scope>
</reference>
<evidence type="ECO:0000259" key="1">
    <source>
        <dbReference type="Pfam" id="PF01488"/>
    </source>
</evidence>
<dbReference type="InterPro" id="IPR036291">
    <property type="entry name" value="NAD(P)-bd_dom_sf"/>
</dbReference>
<dbReference type="GO" id="GO:0050661">
    <property type="term" value="F:NADP binding"/>
    <property type="evidence" value="ECO:0007669"/>
    <property type="project" value="TreeGrafter"/>
</dbReference>
<dbReference type="EMBL" id="FPHT01000123">
    <property type="protein sequence ID" value="SFV80673.1"/>
    <property type="molecule type" value="Genomic_DNA"/>
</dbReference>
<feature type="domain" description="SDH C-terminal" evidence="2">
    <location>
        <begin position="141"/>
        <end position="168"/>
    </location>
</feature>
<dbReference type="SUPFAM" id="SSF51735">
    <property type="entry name" value="NAD(P)-binding Rossmann-fold domains"/>
    <property type="match status" value="1"/>
</dbReference>
<sequence length="172" mass="18413">MGENTDGIGLVNDLTKNLNIDLNNKTVLILGAGGATRGILLPLLKQQTKRLMIANRTASKAVQLAKDFSDYGNTCGFGLDKVKDDPVDVIINATSASLDGQMPNISSGVANGAICYDLMYGKQTPFMDWAQANNANMVVDGLGMLVEQAAAAFEFWTGKQPNTQEVIEDLRS</sequence>
<dbReference type="GO" id="GO:0004764">
    <property type="term" value="F:shikimate 3-dehydrogenase (NADP+) activity"/>
    <property type="evidence" value="ECO:0007669"/>
    <property type="project" value="UniProtKB-EC"/>
</dbReference>